<protein>
    <submittedName>
        <fullName evidence="1">Uncharacterized protein</fullName>
    </submittedName>
</protein>
<keyword evidence="2" id="KW-1185">Reference proteome</keyword>
<accession>A0A9W6N9Y0</accession>
<sequence length="78" mass="9096">MQAEHVKELVGLFAVSLLADTLKGYFEELERDLGIEFKDDKARRAHFKVGWVEGNRQIIEHVMREAYATCNVRFDLIE</sequence>
<dbReference type="RefSeq" id="WP_213366445.1">
    <property type="nucleotide sequence ID" value="NZ_BSFM01000004.1"/>
</dbReference>
<dbReference type="EMBL" id="BSFM01000004">
    <property type="protein sequence ID" value="GLK82871.1"/>
    <property type="molecule type" value="Genomic_DNA"/>
</dbReference>
<reference evidence="1" key="2">
    <citation type="submission" date="2023-01" db="EMBL/GenBank/DDBJ databases">
        <authorList>
            <person name="Sun Q."/>
            <person name="Evtushenko L."/>
        </authorList>
    </citation>
    <scope>NUCLEOTIDE SEQUENCE</scope>
    <source>
        <strain evidence="1">VKM B-2789</strain>
    </source>
</reference>
<dbReference type="Proteomes" id="UP001143330">
    <property type="component" value="Unassembled WGS sequence"/>
</dbReference>
<gene>
    <name evidence="1" type="ORF">GCM10017653_09400</name>
</gene>
<name>A0A9W6N9Y0_9HYPH</name>
<organism evidence="1 2">
    <name type="scientific">Ancylobacter defluvii</name>
    <dbReference type="NCBI Taxonomy" id="1282440"/>
    <lineage>
        <taxon>Bacteria</taxon>
        <taxon>Pseudomonadati</taxon>
        <taxon>Pseudomonadota</taxon>
        <taxon>Alphaproteobacteria</taxon>
        <taxon>Hyphomicrobiales</taxon>
        <taxon>Xanthobacteraceae</taxon>
        <taxon>Ancylobacter</taxon>
    </lineage>
</organism>
<dbReference type="AlphaFoldDB" id="A0A9W6N9Y0"/>
<comment type="caution">
    <text evidence="1">The sequence shown here is derived from an EMBL/GenBank/DDBJ whole genome shotgun (WGS) entry which is preliminary data.</text>
</comment>
<evidence type="ECO:0000313" key="1">
    <source>
        <dbReference type="EMBL" id="GLK82871.1"/>
    </source>
</evidence>
<evidence type="ECO:0000313" key="2">
    <source>
        <dbReference type="Proteomes" id="UP001143330"/>
    </source>
</evidence>
<proteinExistence type="predicted"/>
<reference evidence="1" key="1">
    <citation type="journal article" date="2014" name="Int. J. Syst. Evol. Microbiol.">
        <title>Complete genome sequence of Corynebacterium casei LMG S-19264T (=DSM 44701T), isolated from a smear-ripened cheese.</title>
        <authorList>
            <consortium name="US DOE Joint Genome Institute (JGI-PGF)"/>
            <person name="Walter F."/>
            <person name="Albersmeier A."/>
            <person name="Kalinowski J."/>
            <person name="Ruckert C."/>
        </authorList>
    </citation>
    <scope>NUCLEOTIDE SEQUENCE</scope>
    <source>
        <strain evidence="1">VKM B-2789</strain>
    </source>
</reference>